<protein>
    <recommendedName>
        <fullName evidence="4">Lipoprotein</fullName>
    </recommendedName>
</protein>
<dbReference type="Proteomes" id="UP001242480">
    <property type="component" value="Unassembled WGS sequence"/>
</dbReference>
<sequence>MQKPLALVGLAVLGASLSGCATPTDRSASFTRTTISGREIRVQTAHEVNPDCSLLRIPVVQIMTKPNNGTLRIVQEASYPQFPKINPRWKCNSEKISGVSVYYKPNPGFAGSDDAVLRLSYSDGVVATNTIHVDVK</sequence>
<organism evidence="2 3">
    <name type="scientific">Labrys wisconsinensis</name>
    <dbReference type="NCBI Taxonomy" id="425677"/>
    <lineage>
        <taxon>Bacteria</taxon>
        <taxon>Pseudomonadati</taxon>
        <taxon>Pseudomonadota</taxon>
        <taxon>Alphaproteobacteria</taxon>
        <taxon>Hyphomicrobiales</taxon>
        <taxon>Xanthobacteraceae</taxon>
        <taxon>Labrys</taxon>
    </lineage>
</organism>
<feature type="signal peptide" evidence="1">
    <location>
        <begin position="1"/>
        <end position="21"/>
    </location>
</feature>
<dbReference type="EMBL" id="JAUSVX010000002">
    <property type="protein sequence ID" value="MDQ0468721.1"/>
    <property type="molecule type" value="Genomic_DNA"/>
</dbReference>
<name>A0ABU0J585_9HYPH</name>
<evidence type="ECO:0000313" key="2">
    <source>
        <dbReference type="EMBL" id="MDQ0468721.1"/>
    </source>
</evidence>
<evidence type="ECO:0008006" key="4">
    <source>
        <dbReference type="Google" id="ProtNLM"/>
    </source>
</evidence>
<proteinExistence type="predicted"/>
<comment type="caution">
    <text evidence="2">The sequence shown here is derived from an EMBL/GenBank/DDBJ whole genome shotgun (WGS) entry which is preliminary data.</text>
</comment>
<accession>A0ABU0J585</accession>
<dbReference type="RefSeq" id="WP_307270311.1">
    <property type="nucleotide sequence ID" value="NZ_JAUSVX010000002.1"/>
</dbReference>
<keyword evidence="1" id="KW-0732">Signal</keyword>
<evidence type="ECO:0000256" key="1">
    <source>
        <dbReference type="SAM" id="SignalP"/>
    </source>
</evidence>
<gene>
    <name evidence="2" type="ORF">QO011_001721</name>
</gene>
<evidence type="ECO:0000313" key="3">
    <source>
        <dbReference type="Proteomes" id="UP001242480"/>
    </source>
</evidence>
<reference evidence="2 3" key="1">
    <citation type="submission" date="2023-07" db="EMBL/GenBank/DDBJ databases">
        <title>Genomic Encyclopedia of Type Strains, Phase IV (KMG-IV): sequencing the most valuable type-strain genomes for metagenomic binning, comparative biology and taxonomic classification.</title>
        <authorList>
            <person name="Goeker M."/>
        </authorList>
    </citation>
    <scope>NUCLEOTIDE SEQUENCE [LARGE SCALE GENOMIC DNA]</scope>
    <source>
        <strain evidence="2 3">DSM 19619</strain>
    </source>
</reference>
<feature type="chain" id="PRO_5045527854" description="Lipoprotein" evidence="1">
    <location>
        <begin position="22"/>
        <end position="136"/>
    </location>
</feature>
<dbReference type="PROSITE" id="PS51257">
    <property type="entry name" value="PROKAR_LIPOPROTEIN"/>
    <property type="match status" value="1"/>
</dbReference>
<keyword evidence="3" id="KW-1185">Reference proteome</keyword>